<evidence type="ECO:0000313" key="7">
    <source>
        <dbReference type="EMBL" id="KAK2992071.1"/>
    </source>
</evidence>
<dbReference type="InterPro" id="IPR019378">
    <property type="entry name" value="GDP-Fuc_O-FucTrfase"/>
</dbReference>
<keyword evidence="3" id="KW-0808">Transferase</keyword>
<keyword evidence="4" id="KW-0294">Fucose metabolism</keyword>
<evidence type="ECO:0000256" key="5">
    <source>
        <dbReference type="ARBA" id="ARBA00023277"/>
    </source>
</evidence>
<evidence type="ECO:0000313" key="8">
    <source>
        <dbReference type="Proteomes" id="UP001187471"/>
    </source>
</evidence>
<keyword evidence="5" id="KW-0119">Carbohydrate metabolism</keyword>
<evidence type="ECO:0000256" key="2">
    <source>
        <dbReference type="ARBA" id="ARBA00022676"/>
    </source>
</evidence>
<evidence type="ECO:0000256" key="6">
    <source>
        <dbReference type="ARBA" id="ARBA00030350"/>
    </source>
</evidence>
<name>A0AA88URX3_9ASTE</name>
<dbReference type="Gene3D" id="3.40.50.720">
    <property type="entry name" value="NAD(P)-binding Rossmann-like Domain"/>
    <property type="match status" value="1"/>
</dbReference>
<dbReference type="GO" id="GO:0006004">
    <property type="term" value="P:fucose metabolic process"/>
    <property type="evidence" value="ECO:0007669"/>
    <property type="project" value="UniProtKB-KW"/>
</dbReference>
<dbReference type="InterPro" id="IPR052272">
    <property type="entry name" value="GT106_glycosyltransferase"/>
</dbReference>
<sequence length="251" mass="27962">GSTDAYDNKEKAAVQMYDRLLNLASSALAEREFKKATSKLWEEPYPQASLWRPCADREAPKSADRELPRVLETEYPGLDIVTLQLGEAQAAKSTERERQNYLSRSLSYHRAHSAEEGRMIVCNAVAVASLLNVTLVIPKFLYSNVWKDPSQFGDIYQEEYFTNTLKNEVDVVKELPPHLRSLDLVAIGSQPASPSSEMEKPTSNTKEKRCAVVTGANKGIGLEICHLLASKGILVILTARDEKKGLKLLKI</sequence>
<protein>
    <recommendedName>
        <fullName evidence="6">O-fucosyltransferase family protein</fullName>
    </recommendedName>
</protein>
<reference evidence="7" key="1">
    <citation type="submission" date="2022-12" db="EMBL/GenBank/DDBJ databases">
        <title>Draft genome assemblies for two species of Escallonia (Escalloniales).</title>
        <authorList>
            <person name="Chanderbali A."/>
            <person name="Dervinis C."/>
            <person name="Anghel I."/>
            <person name="Soltis D."/>
            <person name="Soltis P."/>
            <person name="Zapata F."/>
        </authorList>
    </citation>
    <scope>NUCLEOTIDE SEQUENCE</scope>
    <source>
        <strain evidence="7">UCBG92.1500</strain>
        <tissue evidence="7">Leaf</tissue>
    </source>
</reference>
<comment type="similarity">
    <text evidence="1">Belongs to the glycosyltransferase GT106 family.</text>
</comment>
<dbReference type="GO" id="GO:0016757">
    <property type="term" value="F:glycosyltransferase activity"/>
    <property type="evidence" value="ECO:0007669"/>
    <property type="project" value="UniProtKB-KW"/>
</dbReference>
<keyword evidence="8" id="KW-1185">Reference proteome</keyword>
<dbReference type="InterPro" id="IPR036291">
    <property type="entry name" value="NAD(P)-bd_dom_sf"/>
</dbReference>
<keyword evidence="2" id="KW-0328">Glycosyltransferase</keyword>
<gene>
    <name evidence="7" type="ORF">RJ640_026592</name>
</gene>
<dbReference type="Proteomes" id="UP001187471">
    <property type="component" value="Unassembled WGS sequence"/>
</dbReference>
<dbReference type="PANTHER" id="PTHR31933">
    <property type="entry name" value="O-FUCOSYLTRANSFERASE 2-RELATED"/>
    <property type="match status" value="1"/>
</dbReference>
<dbReference type="PANTHER" id="PTHR31933:SF4">
    <property type="entry name" value="O-FUCOSYLTRANSFERASE 8"/>
    <property type="match status" value="1"/>
</dbReference>
<organism evidence="7 8">
    <name type="scientific">Escallonia rubra</name>
    <dbReference type="NCBI Taxonomy" id="112253"/>
    <lineage>
        <taxon>Eukaryota</taxon>
        <taxon>Viridiplantae</taxon>
        <taxon>Streptophyta</taxon>
        <taxon>Embryophyta</taxon>
        <taxon>Tracheophyta</taxon>
        <taxon>Spermatophyta</taxon>
        <taxon>Magnoliopsida</taxon>
        <taxon>eudicotyledons</taxon>
        <taxon>Gunneridae</taxon>
        <taxon>Pentapetalae</taxon>
        <taxon>asterids</taxon>
        <taxon>campanulids</taxon>
        <taxon>Escalloniales</taxon>
        <taxon>Escalloniaceae</taxon>
        <taxon>Escallonia</taxon>
    </lineage>
</organism>
<comment type="caution">
    <text evidence="7">The sequence shown here is derived from an EMBL/GenBank/DDBJ whole genome shotgun (WGS) entry which is preliminary data.</text>
</comment>
<dbReference type="SUPFAM" id="SSF51735">
    <property type="entry name" value="NAD(P)-binding Rossmann-fold domains"/>
    <property type="match status" value="1"/>
</dbReference>
<dbReference type="AlphaFoldDB" id="A0AA88URX3"/>
<feature type="non-terminal residue" evidence="7">
    <location>
        <position position="1"/>
    </location>
</feature>
<dbReference type="Pfam" id="PF10250">
    <property type="entry name" value="O-FucT"/>
    <property type="match status" value="1"/>
</dbReference>
<evidence type="ECO:0000256" key="3">
    <source>
        <dbReference type="ARBA" id="ARBA00022679"/>
    </source>
</evidence>
<dbReference type="EMBL" id="JAVXUO010000438">
    <property type="protein sequence ID" value="KAK2992071.1"/>
    <property type="molecule type" value="Genomic_DNA"/>
</dbReference>
<proteinExistence type="inferred from homology"/>
<evidence type="ECO:0000256" key="1">
    <source>
        <dbReference type="ARBA" id="ARBA00007737"/>
    </source>
</evidence>
<accession>A0AA88URX3</accession>
<evidence type="ECO:0000256" key="4">
    <source>
        <dbReference type="ARBA" id="ARBA00023253"/>
    </source>
</evidence>